<evidence type="ECO:0000313" key="2">
    <source>
        <dbReference type="EMBL" id="BBL72630.1"/>
    </source>
</evidence>
<accession>A0A8D5AP13</accession>
<evidence type="ECO:0000256" key="1">
    <source>
        <dbReference type="SAM" id="Phobius"/>
    </source>
</evidence>
<dbReference type="KEGG" id="moz:MoryE10_32360"/>
<sequence>MHYRLCPKCGHAPLPENQSLPAACPGCGLVLAKYAARTPAGRRQQRPSRPKAWAAGLARRLLETPERVSPLEFRARAAAFVFFAAWGWQLAWLDIGNGAIGASFVHNILLPFHEAGHVLFRPFGEFVTYLGGTLGQLLMPVVLGVALIRERRDNFGAALALWLLGASLLDVAPYVYDALDPQLMLLSGLTGKDGDHDWIYLLGSTGLLRQAQTLGRATRWAGIVTLLCAGAWAACLLRRQYRRLDAAG</sequence>
<feature type="transmembrane region" description="Helical" evidence="1">
    <location>
        <begin position="217"/>
        <end position="237"/>
    </location>
</feature>
<feature type="transmembrane region" description="Helical" evidence="1">
    <location>
        <begin position="77"/>
        <end position="106"/>
    </location>
</feature>
<dbReference type="AlphaFoldDB" id="A0A8D5AP13"/>
<keyword evidence="3" id="KW-1185">Reference proteome</keyword>
<keyword evidence="1" id="KW-0812">Transmembrane</keyword>
<name>A0A8D5AP13_9GAMM</name>
<reference evidence="2" key="1">
    <citation type="submission" date="2019-06" db="EMBL/GenBank/DDBJ databases">
        <title>Complete genome sequence of Methylogaea oryzae strain JCM16910.</title>
        <authorList>
            <person name="Asakawa S."/>
        </authorList>
    </citation>
    <scope>NUCLEOTIDE SEQUENCE</scope>
    <source>
        <strain evidence="2">E10</strain>
    </source>
</reference>
<proteinExistence type="predicted"/>
<feature type="transmembrane region" description="Helical" evidence="1">
    <location>
        <begin position="155"/>
        <end position="176"/>
    </location>
</feature>
<protein>
    <submittedName>
        <fullName evidence="2">Uncharacterized protein</fullName>
    </submittedName>
</protein>
<dbReference type="RefSeq" id="WP_221047667.1">
    <property type="nucleotide sequence ID" value="NZ_AP019782.1"/>
</dbReference>
<keyword evidence="1" id="KW-1133">Transmembrane helix</keyword>
<feature type="transmembrane region" description="Helical" evidence="1">
    <location>
        <begin position="126"/>
        <end position="148"/>
    </location>
</feature>
<dbReference type="Proteomes" id="UP000824988">
    <property type="component" value="Chromosome"/>
</dbReference>
<gene>
    <name evidence="2" type="ORF">MoryE10_32360</name>
</gene>
<organism evidence="2 3">
    <name type="scientific">Methylogaea oryzae</name>
    <dbReference type="NCBI Taxonomy" id="1295382"/>
    <lineage>
        <taxon>Bacteria</taxon>
        <taxon>Pseudomonadati</taxon>
        <taxon>Pseudomonadota</taxon>
        <taxon>Gammaproteobacteria</taxon>
        <taxon>Methylococcales</taxon>
        <taxon>Methylococcaceae</taxon>
        <taxon>Methylogaea</taxon>
    </lineage>
</organism>
<keyword evidence="1" id="KW-0472">Membrane</keyword>
<evidence type="ECO:0000313" key="3">
    <source>
        <dbReference type="Proteomes" id="UP000824988"/>
    </source>
</evidence>
<dbReference type="EMBL" id="AP019782">
    <property type="protein sequence ID" value="BBL72630.1"/>
    <property type="molecule type" value="Genomic_DNA"/>
</dbReference>